<dbReference type="InterPro" id="IPR007055">
    <property type="entry name" value="BON_dom"/>
</dbReference>
<evidence type="ECO:0000259" key="2">
    <source>
        <dbReference type="PROSITE" id="PS50914"/>
    </source>
</evidence>
<accession>A0A917JTF9</accession>
<dbReference type="Gene3D" id="3.30.1340.30">
    <property type="match status" value="2"/>
</dbReference>
<dbReference type="RefSeq" id="WP_131776485.1">
    <property type="nucleotide sequence ID" value="NZ_BMOB01000004.1"/>
</dbReference>
<gene>
    <name evidence="3" type="primary">osmY</name>
    <name evidence="3" type="ORF">GCM10007966_10610</name>
</gene>
<dbReference type="SMART" id="SM00749">
    <property type="entry name" value="BON"/>
    <property type="match status" value="2"/>
</dbReference>
<dbReference type="PROSITE" id="PS50914">
    <property type="entry name" value="BON"/>
    <property type="match status" value="2"/>
</dbReference>
<keyword evidence="1" id="KW-0732">Signal</keyword>
<dbReference type="Pfam" id="PF04972">
    <property type="entry name" value="BON"/>
    <property type="match status" value="2"/>
</dbReference>
<dbReference type="Proteomes" id="UP000630149">
    <property type="component" value="Unassembled WGS sequence"/>
</dbReference>
<evidence type="ECO:0000313" key="3">
    <source>
        <dbReference type="EMBL" id="GGI83895.1"/>
    </source>
</evidence>
<feature type="domain" description="BON" evidence="2">
    <location>
        <begin position="36"/>
        <end position="105"/>
    </location>
</feature>
<organism evidence="3 4">
    <name type="scientific">Legionella impletisoli</name>
    <dbReference type="NCBI Taxonomy" id="343510"/>
    <lineage>
        <taxon>Bacteria</taxon>
        <taxon>Pseudomonadati</taxon>
        <taxon>Pseudomonadota</taxon>
        <taxon>Gammaproteobacteria</taxon>
        <taxon>Legionellales</taxon>
        <taxon>Legionellaceae</taxon>
        <taxon>Legionella</taxon>
    </lineage>
</organism>
<dbReference type="AlphaFoldDB" id="A0A917JTF9"/>
<dbReference type="InterPro" id="IPR014004">
    <property type="entry name" value="Transpt-assoc_nodulatn_dom_bac"/>
</dbReference>
<reference evidence="3" key="1">
    <citation type="journal article" date="2014" name="Int. J. Syst. Evol. Microbiol.">
        <title>Complete genome sequence of Corynebacterium casei LMG S-19264T (=DSM 44701T), isolated from a smear-ripened cheese.</title>
        <authorList>
            <consortium name="US DOE Joint Genome Institute (JGI-PGF)"/>
            <person name="Walter F."/>
            <person name="Albersmeier A."/>
            <person name="Kalinowski J."/>
            <person name="Ruckert C."/>
        </authorList>
    </citation>
    <scope>NUCLEOTIDE SEQUENCE</scope>
    <source>
        <strain evidence="3">JCM 13919</strain>
    </source>
</reference>
<name>A0A917JTF9_9GAMM</name>
<sequence>MRQFLSFILASTLVLLVSQVQAAELNNIKQLEQEISDAVITTKITAQFTKSKNLNPLKLSVSTDHGVVTLSGHVKNKEAFVSALRIAKTTKGVKSVDTENLDIKRVNTAFTDAYITAKVEAAVLKAKVLDDESIPLVGINATTDNGVVTLTGTVKSDKSIAAILKRVSAIKGVKKIISNLSVNETTENKT</sequence>
<dbReference type="OrthoDB" id="5653754at2"/>
<comment type="caution">
    <text evidence="3">The sequence shown here is derived from an EMBL/GenBank/DDBJ whole genome shotgun (WGS) entry which is preliminary data.</text>
</comment>
<dbReference type="InterPro" id="IPR051686">
    <property type="entry name" value="Lipoprotein_DolP"/>
</dbReference>
<dbReference type="PANTHER" id="PTHR34606">
    <property type="entry name" value="BON DOMAIN-CONTAINING PROTEIN"/>
    <property type="match status" value="1"/>
</dbReference>
<feature type="chain" id="PRO_5037433668" evidence="1">
    <location>
        <begin position="23"/>
        <end position="190"/>
    </location>
</feature>
<dbReference type="EMBL" id="BMOB01000004">
    <property type="protein sequence ID" value="GGI83895.1"/>
    <property type="molecule type" value="Genomic_DNA"/>
</dbReference>
<evidence type="ECO:0000313" key="4">
    <source>
        <dbReference type="Proteomes" id="UP000630149"/>
    </source>
</evidence>
<proteinExistence type="predicted"/>
<evidence type="ECO:0000256" key="1">
    <source>
        <dbReference type="SAM" id="SignalP"/>
    </source>
</evidence>
<feature type="domain" description="BON" evidence="2">
    <location>
        <begin position="111"/>
        <end position="184"/>
    </location>
</feature>
<reference evidence="3" key="2">
    <citation type="submission" date="2020-09" db="EMBL/GenBank/DDBJ databases">
        <authorList>
            <person name="Sun Q."/>
            <person name="Ohkuma M."/>
        </authorList>
    </citation>
    <scope>NUCLEOTIDE SEQUENCE</scope>
    <source>
        <strain evidence="3">JCM 13919</strain>
    </source>
</reference>
<protein>
    <submittedName>
        <fullName evidence="3">Ornithine racemase</fullName>
    </submittedName>
</protein>
<keyword evidence="4" id="KW-1185">Reference proteome</keyword>
<dbReference type="PANTHER" id="PTHR34606:SF15">
    <property type="entry name" value="BON DOMAIN-CONTAINING PROTEIN"/>
    <property type="match status" value="1"/>
</dbReference>
<feature type="signal peptide" evidence="1">
    <location>
        <begin position="1"/>
        <end position="22"/>
    </location>
</feature>